<dbReference type="PANTHER" id="PTHR31527:SF0">
    <property type="entry name" value="RE64534P"/>
    <property type="match status" value="1"/>
</dbReference>
<comment type="caution">
    <text evidence="2">The sequence shown here is derived from an EMBL/GenBank/DDBJ whole genome shotgun (WGS) entry which is preliminary data.</text>
</comment>
<evidence type="ECO:0000313" key="3">
    <source>
        <dbReference type="Proteomes" id="UP001225356"/>
    </source>
</evidence>
<dbReference type="RefSeq" id="WP_307556801.1">
    <property type="nucleotide sequence ID" value="NZ_JAUSQU010000001.1"/>
</dbReference>
<reference evidence="2 3" key="1">
    <citation type="submission" date="2023-07" db="EMBL/GenBank/DDBJ databases">
        <title>Sequencing the genomes of 1000 actinobacteria strains.</title>
        <authorList>
            <person name="Klenk H.-P."/>
        </authorList>
    </citation>
    <scope>NUCLEOTIDE SEQUENCE [LARGE SCALE GENOMIC DNA]</scope>
    <source>
        <strain evidence="2 3">DSM 46740</strain>
    </source>
</reference>
<name>A0ABT9Q857_9ACTN</name>
<protein>
    <submittedName>
        <fullName evidence="2">Uncharacterized protein YcgI (DUF1989 family)</fullName>
    </submittedName>
</protein>
<keyword evidence="3" id="KW-1185">Reference proteome</keyword>
<dbReference type="Pfam" id="PF09347">
    <property type="entry name" value="DUF1989"/>
    <property type="match status" value="1"/>
</dbReference>
<dbReference type="PANTHER" id="PTHR31527">
    <property type="entry name" value="RE64534P"/>
    <property type="match status" value="1"/>
</dbReference>
<sequence length="214" mass="22779">MESTTVEKRVVVPAREGRAVTVAAGQRVRVVDLEGGQVGDVFAFGAGDVTEHLSASHTRSHTSRLFPAVGEQFVTDRRRPILSLVSDTSPGRHDMLIAACDPARYATLGVREAHASCAENLRRSLATLGLAVAVTPQPVNVFMRIPVQESGELRWLPATSRPGDAITFEAAMDCVVVVSACPQDLVEINGNSPTSLAVDVSPTGNHPAVTKFKE</sequence>
<accession>A0ABT9Q857</accession>
<evidence type="ECO:0000259" key="1">
    <source>
        <dbReference type="Pfam" id="PF09347"/>
    </source>
</evidence>
<dbReference type="Proteomes" id="UP001225356">
    <property type="component" value="Unassembled WGS sequence"/>
</dbReference>
<dbReference type="InterPro" id="IPR018959">
    <property type="entry name" value="DUF1989"/>
</dbReference>
<evidence type="ECO:0000313" key="2">
    <source>
        <dbReference type="EMBL" id="MDP9842935.1"/>
    </source>
</evidence>
<proteinExistence type="predicted"/>
<feature type="domain" description="DUF1989" evidence="1">
    <location>
        <begin position="11"/>
        <end position="175"/>
    </location>
</feature>
<gene>
    <name evidence="2" type="ORF">J2853_002146</name>
</gene>
<organism evidence="2 3">
    <name type="scientific">Streptosporangium lutulentum</name>
    <dbReference type="NCBI Taxonomy" id="1461250"/>
    <lineage>
        <taxon>Bacteria</taxon>
        <taxon>Bacillati</taxon>
        <taxon>Actinomycetota</taxon>
        <taxon>Actinomycetes</taxon>
        <taxon>Streptosporangiales</taxon>
        <taxon>Streptosporangiaceae</taxon>
        <taxon>Streptosporangium</taxon>
    </lineage>
</organism>
<dbReference type="EMBL" id="JAUSQU010000001">
    <property type="protein sequence ID" value="MDP9842935.1"/>
    <property type="molecule type" value="Genomic_DNA"/>
</dbReference>